<evidence type="ECO:0000313" key="2">
    <source>
        <dbReference type="Proteomes" id="UP000005239"/>
    </source>
</evidence>
<sequence length="207" mass="23477">MAGPHQGLVFPNHERLLTLTGTSDEICLEVGTLNHEVDYARFDELVDLKNHHYPGRVLIDSARLINIDFNQLSPHRVGQLLVGCKMTTIELDINRDRFNRKTCPSTKTFYSILSVTDIRLFSRHICQHQITFYVFSKLDNLADPGQFMRLAHMFPAVAADSTVYVTFRLLIKISSTAPWVKCTHATYSSSRMSAHSCGDWATNGDFL</sequence>
<reference evidence="1" key="2">
    <citation type="submission" date="2022-06" db="UniProtKB">
        <authorList>
            <consortium name="EnsemblMetazoa"/>
        </authorList>
    </citation>
    <scope>IDENTIFICATION</scope>
    <source>
        <strain evidence="1">PS312</strain>
    </source>
</reference>
<gene>
    <name evidence="1" type="primary">WBGene00282828</name>
</gene>
<accession>A0A2A6BS69</accession>
<dbReference type="AlphaFoldDB" id="A0A2A6BS69"/>
<name>A0A2A6BS69_PRIPA</name>
<keyword evidence="2" id="KW-1185">Reference proteome</keyword>
<reference evidence="2" key="1">
    <citation type="journal article" date="2008" name="Nat. Genet.">
        <title>The Pristionchus pacificus genome provides a unique perspective on nematode lifestyle and parasitism.</title>
        <authorList>
            <person name="Dieterich C."/>
            <person name="Clifton S.W."/>
            <person name="Schuster L.N."/>
            <person name="Chinwalla A."/>
            <person name="Delehaunty K."/>
            <person name="Dinkelacker I."/>
            <person name="Fulton L."/>
            <person name="Fulton R."/>
            <person name="Godfrey J."/>
            <person name="Minx P."/>
            <person name="Mitreva M."/>
            <person name="Roeseler W."/>
            <person name="Tian H."/>
            <person name="Witte H."/>
            <person name="Yang S.P."/>
            <person name="Wilson R.K."/>
            <person name="Sommer R.J."/>
        </authorList>
    </citation>
    <scope>NUCLEOTIDE SEQUENCE [LARGE SCALE GENOMIC DNA]</scope>
    <source>
        <strain evidence="2">PS312</strain>
    </source>
</reference>
<organism evidence="1 2">
    <name type="scientific">Pristionchus pacificus</name>
    <name type="common">Parasitic nematode worm</name>
    <dbReference type="NCBI Taxonomy" id="54126"/>
    <lineage>
        <taxon>Eukaryota</taxon>
        <taxon>Metazoa</taxon>
        <taxon>Ecdysozoa</taxon>
        <taxon>Nematoda</taxon>
        <taxon>Chromadorea</taxon>
        <taxon>Rhabditida</taxon>
        <taxon>Rhabditina</taxon>
        <taxon>Diplogasteromorpha</taxon>
        <taxon>Diplogasteroidea</taxon>
        <taxon>Neodiplogasteridae</taxon>
        <taxon>Pristionchus</taxon>
    </lineage>
</organism>
<dbReference type="EnsemblMetazoa" id="PPA44459.1">
    <property type="protein sequence ID" value="PPA44459.1"/>
    <property type="gene ID" value="WBGene00282828"/>
</dbReference>
<dbReference type="Proteomes" id="UP000005239">
    <property type="component" value="Unassembled WGS sequence"/>
</dbReference>
<accession>A0A8R1Z0Z9</accession>
<evidence type="ECO:0000313" key="1">
    <source>
        <dbReference type="EnsemblMetazoa" id="PPA44459.1"/>
    </source>
</evidence>
<proteinExistence type="predicted"/>
<protein>
    <submittedName>
        <fullName evidence="1">Uncharacterized protein</fullName>
    </submittedName>
</protein>